<protein>
    <submittedName>
        <fullName evidence="2">Type I secretion system protein</fullName>
    </submittedName>
</protein>
<accession>A0A7Z8ZNR6</accession>
<evidence type="ECO:0000313" key="3">
    <source>
        <dbReference type="Proteomes" id="UP000277464"/>
    </source>
</evidence>
<dbReference type="AlphaFoldDB" id="A0A7Z8ZNR6"/>
<keyword evidence="1" id="KW-0812">Transmembrane</keyword>
<organism evidence="2 3">
    <name type="scientific">Escherichia marmotae</name>
    <dbReference type="NCBI Taxonomy" id="1499973"/>
    <lineage>
        <taxon>Bacteria</taxon>
        <taxon>Pseudomonadati</taxon>
        <taxon>Pseudomonadota</taxon>
        <taxon>Gammaproteobacteria</taxon>
        <taxon>Enterobacterales</taxon>
        <taxon>Enterobacteriaceae</taxon>
        <taxon>Escherichia</taxon>
    </lineage>
</organism>
<dbReference type="Proteomes" id="UP000277464">
    <property type="component" value="Chromosome"/>
</dbReference>
<evidence type="ECO:0000256" key="1">
    <source>
        <dbReference type="SAM" id="Phobius"/>
    </source>
</evidence>
<evidence type="ECO:0000313" key="2">
    <source>
        <dbReference type="EMBL" id="VED75096.1"/>
    </source>
</evidence>
<name>A0A7Z8ZNR6_9ESCH</name>
<proteinExistence type="predicted"/>
<feature type="transmembrane region" description="Helical" evidence="1">
    <location>
        <begin position="21"/>
        <end position="39"/>
    </location>
</feature>
<gene>
    <name evidence="2" type="ORF">NCTC8196_01254</name>
</gene>
<reference evidence="2 3" key="1">
    <citation type="submission" date="2018-12" db="EMBL/GenBank/DDBJ databases">
        <authorList>
            <consortium name="Pathogen Informatics"/>
        </authorList>
    </citation>
    <scope>NUCLEOTIDE SEQUENCE [LARGE SCALE GENOMIC DNA]</scope>
    <source>
        <strain evidence="2 3">NCTC8196</strain>
    </source>
</reference>
<keyword evidence="1" id="KW-0472">Membrane</keyword>
<keyword evidence="1" id="KW-1133">Transmembrane helix</keyword>
<dbReference type="EMBL" id="LR134270">
    <property type="protein sequence ID" value="VED75096.1"/>
    <property type="molecule type" value="Genomic_DNA"/>
</dbReference>
<sequence length="44" mass="4961">MNGQMQYNRGLNEPHLPRSALAVRVTAVMLLCFLGWRGISSLMK</sequence>